<keyword evidence="3" id="KW-1185">Reference proteome</keyword>
<protein>
    <submittedName>
        <fullName evidence="2">YghU protein</fullName>
    </submittedName>
</protein>
<keyword evidence="1" id="KW-0175">Coiled coil</keyword>
<comment type="caution">
    <text evidence="2">The sequence shown here is derived from an EMBL/GenBank/DDBJ whole genome shotgun (WGS) entry which is preliminary data.</text>
</comment>
<evidence type="ECO:0000313" key="3">
    <source>
        <dbReference type="Proteomes" id="UP000649617"/>
    </source>
</evidence>
<dbReference type="AlphaFoldDB" id="A0A812VC53"/>
<accession>A0A812VC53</accession>
<dbReference type="EMBL" id="CAJNIZ010042693">
    <property type="protein sequence ID" value="CAE7632647.1"/>
    <property type="molecule type" value="Genomic_DNA"/>
</dbReference>
<dbReference type="OrthoDB" id="440801at2759"/>
<organism evidence="2 3">
    <name type="scientific">Symbiodinium pilosum</name>
    <name type="common">Dinoflagellate</name>
    <dbReference type="NCBI Taxonomy" id="2952"/>
    <lineage>
        <taxon>Eukaryota</taxon>
        <taxon>Sar</taxon>
        <taxon>Alveolata</taxon>
        <taxon>Dinophyceae</taxon>
        <taxon>Suessiales</taxon>
        <taxon>Symbiodiniaceae</taxon>
        <taxon>Symbiodinium</taxon>
    </lineage>
</organism>
<reference evidence="2" key="1">
    <citation type="submission" date="2021-02" db="EMBL/GenBank/DDBJ databases">
        <authorList>
            <person name="Dougan E. K."/>
            <person name="Rhodes N."/>
            <person name="Thang M."/>
            <person name="Chan C."/>
        </authorList>
    </citation>
    <scope>NUCLEOTIDE SEQUENCE</scope>
</reference>
<evidence type="ECO:0000313" key="2">
    <source>
        <dbReference type="EMBL" id="CAE7632647.1"/>
    </source>
</evidence>
<proteinExistence type="predicted"/>
<gene>
    <name evidence="2" type="primary">yghU</name>
    <name evidence="2" type="ORF">SPIL2461_LOCUS16623</name>
</gene>
<feature type="coiled-coil region" evidence="1">
    <location>
        <begin position="76"/>
        <end position="103"/>
    </location>
</feature>
<evidence type="ECO:0000256" key="1">
    <source>
        <dbReference type="SAM" id="Coils"/>
    </source>
</evidence>
<sequence>MERMLVLAEDLLEVNEHRNNRSDVGRARIFRAHCLSKLREQAETSPVSSRDFSEALHRAERGLIAMDASASGLTLAQQIKGALENFCTELRRLEAEALALDRRRMEELPLQQIRGAAASPHRKLVTVRIQTFSGAEFQVSCGLDENLICLKEYIHSSGGPCARDQELVWSRSELAWIQELETRISDSFSLFYLGITDGDAAILYYVRFCHQCRGRVEAK</sequence>
<name>A0A812VC53_SYMPI</name>
<dbReference type="Proteomes" id="UP000649617">
    <property type="component" value="Unassembled WGS sequence"/>
</dbReference>
<dbReference type="SUPFAM" id="SSF54236">
    <property type="entry name" value="Ubiquitin-like"/>
    <property type="match status" value="1"/>
</dbReference>
<dbReference type="InterPro" id="IPR029071">
    <property type="entry name" value="Ubiquitin-like_domsf"/>
</dbReference>